<dbReference type="AlphaFoldDB" id="A0A931E7U5"/>
<dbReference type="Gene3D" id="3.20.20.100">
    <property type="entry name" value="NADP-dependent oxidoreductase domain"/>
    <property type="match status" value="1"/>
</dbReference>
<dbReference type="RefSeq" id="WP_194739297.1">
    <property type="nucleotide sequence ID" value="NZ_JADKYY010000006.1"/>
</dbReference>
<dbReference type="PANTHER" id="PTHR43364:SF1">
    <property type="entry name" value="OXIDOREDUCTASE YDHF"/>
    <property type="match status" value="1"/>
</dbReference>
<evidence type="ECO:0000313" key="3">
    <source>
        <dbReference type="Proteomes" id="UP000694480"/>
    </source>
</evidence>
<protein>
    <submittedName>
        <fullName evidence="2">Aldo/keto reductase</fullName>
    </submittedName>
</protein>
<accession>A0A931E7U5</accession>
<feature type="domain" description="NADP-dependent oxidoreductase" evidence="1">
    <location>
        <begin position="8"/>
        <end position="277"/>
    </location>
</feature>
<comment type="caution">
    <text evidence="2">The sequence shown here is derived from an EMBL/GenBank/DDBJ whole genome shotgun (WGS) entry which is preliminary data.</text>
</comment>
<dbReference type="InterPro" id="IPR023210">
    <property type="entry name" value="NADP_OxRdtase_dom"/>
</dbReference>
<reference evidence="2" key="1">
    <citation type="submission" date="2020-11" db="EMBL/GenBank/DDBJ databases">
        <title>Genome seq and assembly of Planobacterium sp.</title>
        <authorList>
            <person name="Chhetri G."/>
        </authorList>
    </citation>
    <scope>NUCLEOTIDE SEQUENCE</scope>
    <source>
        <strain evidence="2">GCR5</strain>
    </source>
</reference>
<dbReference type="EMBL" id="JADKYY010000006">
    <property type="protein sequence ID" value="MBF5027366.1"/>
    <property type="molecule type" value="Genomic_DNA"/>
</dbReference>
<dbReference type="Pfam" id="PF00248">
    <property type="entry name" value="Aldo_ket_red"/>
    <property type="match status" value="1"/>
</dbReference>
<dbReference type="InterPro" id="IPR036812">
    <property type="entry name" value="NAD(P)_OxRdtase_dom_sf"/>
</dbReference>
<dbReference type="InterPro" id="IPR050523">
    <property type="entry name" value="AKR_Detox_Biosynth"/>
</dbReference>
<dbReference type="Proteomes" id="UP000694480">
    <property type="component" value="Unassembled WGS sequence"/>
</dbReference>
<dbReference type="GO" id="GO:0005829">
    <property type="term" value="C:cytosol"/>
    <property type="evidence" value="ECO:0007669"/>
    <property type="project" value="TreeGrafter"/>
</dbReference>
<dbReference type="SUPFAM" id="SSF51430">
    <property type="entry name" value="NAD(P)-linked oxidoreductase"/>
    <property type="match status" value="1"/>
</dbReference>
<evidence type="ECO:0000313" key="2">
    <source>
        <dbReference type="EMBL" id="MBF5027366.1"/>
    </source>
</evidence>
<name>A0A931E7U5_9FLAO</name>
<proteinExistence type="predicted"/>
<keyword evidence="3" id="KW-1185">Reference proteome</keyword>
<organism evidence="2 3">
    <name type="scientific">Planobacterium oryzisoli</name>
    <dbReference type="NCBI Taxonomy" id="2771435"/>
    <lineage>
        <taxon>Bacteria</taxon>
        <taxon>Pseudomonadati</taxon>
        <taxon>Bacteroidota</taxon>
        <taxon>Flavobacteriia</taxon>
        <taxon>Flavobacteriales</taxon>
        <taxon>Weeksellaceae</taxon>
        <taxon>Chryseobacterium group</taxon>
        <taxon>Chryseobacterium</taxon>
    </lineage>
</organism>
<gene>
    <name evidence="2" type="ORF">IC612_06090</name>
</gene>
<sequence length="290" mass="33039">MNTEHVPELIVGTMRWGSWGSGLSTKQMQELILGSLESGLNWFDLADIYGDNTTQGQVGKALSSLNVERENYRLISKVGIELPGKKSPYPIKSYNYTREHIFRTVDNSLRELKTEYLDLLLLHRPSPLMDCREVGDSFQQLRQKGTVRAFGVSNFSFSQYTLLKDEFKDLGPNQVEISLCKPEFLLDGRVEQFMCSGTPIQAYSPLNGVLQMRSQRVDLDQLLKELEKKYQADWSSIVLAFLLTHPAGIRPVVGTTSLRHLKTLFSHRNLVLERRDWFSLLEASRGDPVP</sequence>
<dbReference type="PANTHER" id="PTHR43364">
    <property type="entry name" value="NADH-SPECIFIC METHYLGLYOXAL REDUCTASE-RELATED"/>
    <property type="match status" value="1"/>
</dbReference>
<evidence type="ECO:0000259" key="1">
    <source>
        <dbReference type="Pfam" id="PF00248"/>
    </source>
</evidence>